<dbReference type="InterPro" id="IPR027417">
    <property type="entry name" value="P-loop_NTPase"/>
</dbReference>
<dbReference type="Proteomes" id="UP001204142">
    <property type="component" value="Unassembled WGS sequence"/>
</dbReference>
<accession>A0ABT1WJ86</accession>
<dbReference type="RefSeq" id="WP_256765391.1">
    <property type="nucleotide sequence ID" value="NZ_JANIGO010000005.1"/>
</dbReference>
<dbReference type="EMBL" id="JANIGO010000005">
    <property type="protein sequence ID" value="MCQ8897587.1"/>
    <property type="molecule type" value="Genomic_DNA"/>
</dbReference>
<evidence type="ECO:0000313" key="3">
    <source>
        <dbReference type="Proteomes" id="UP001204142"/>
    </source>
</evidence>
<feature type="domain" description="CobQ/CobB/MinD/ParA nucleotide binding" evidence="1">
    <location>
        <begin position="5"/>
        <end position="181"/>
    </location>
</feature>
<dbReference type="PIRSF" id="PIRSF009320">
    <property type="entry name" value="Nuc_binding_HP_1000"/>
    <property type="match status" value="1"/>
</dbReference>
<organism evidence="2 3">
    <name type="scientific">Limnobacter humi</name>
    <dbReference type="NCBI Taxonomy" id="1778671"/>
    <lineage>
        <taxon>Bacteria</taxon>
        <taxon>Pseudomonadati</taxon>
        <taxon>Pseudomonadota</taxon>
        <taxon>Betaproteobacteria</taxon>
        <taxon>Burkholderiales</taxon>
        <taxon>Burkholderiaceae</taxon>
        <taxon>Limnobacter</taxon>
    </lineage>
</organism>
<protein>
    <submittedName>
        <fullName evidence="2">ParA family protein</fullName>
    </submittedName>
</protein>
<dbReference type="Gene3D" id="3.40.50.300">
    <property type="entry name" value="P-loop containing nucleotide triphosphate hydrolases"/>
    <property type="match status" value="1"/>
</dbReference>
<dbReference type="SUPFAM" id="SSF52540">
    <property type="entry name" value="P-loop containing nucleoside triphosphate hydrolases"/>
    <property type="match status" value="1"/>
</dbReference>
<evidence type="ECO:0000259" key="1">
    <source>
        <dbReference type="Pfam" id="PF01656"/>
    </source>
</evidence>
<keyword evidence="3" id="KW-1185">Reference proteome</keyword>
<sequence length="210" mass="22652">MKTVIVSSRKGGAGKTTLSLNLATEAAQQGKRKVALVDLDPQGSSLFWASLRDRGHPTVLKGNSVDVFLTLGELEDEGYDTVFLDMPPTDKKWIRESLGQADLVMIPTKPSPLDIHSATSTLEWAQEAGARVSWVINGASPISKNPDIVFELLKATRVPVFKTIVHERSDFVTSLSRGLSVSEAAPSSKAAAEVAELWREVKNALARTAA</sequence>
<comment type="caution">
    <text evidence="2">The sequence shown here is derived from an EMBL/GenBank/DDBJ whole genome shotgun (WGS) entry which is preliminary data.</text>
</comment>
<dbReference type="InterPro" id="IPR002586">
    <property type="entry name" value="CobQ/CobB/MinD/ParA_Nub-bd_dom"/>
</dbReference>
<name>A0ABT1WJ86_9BURK</name>
<dbReference type="PANTHER" id="PTHR13696:SF96">
    <property type="entry name" value="COBQ_COBB_MIND_PARA NUCLEOTIDE BINDING DOMAIN-CONTAINING PROTEIN"/>
    <property type="match status" value="1"/>
</dbReference>
<dbReference type="InterPro" id="IPR050678">
    <property type="entry name" value="DNA_Partitioning_ATPase"/>
</dbReference>
<dbReference type="PANTHER" id="PTHR13696">
    <property type="entry name" value="P-LOOP CONTAINING NUCLEOSIDE TRIPHOSPHATE HYDROLASE"/>
    <property type="match status" value="1"/>
</dbReference>
<dbReference type="CDD" id="cd02042">
    <property type="entry name" value="ParAB_family"/>
    <property type="match status" value="1"/>
</dbReference>
<reference evidence="2 3" key="1">
    <citation type="submission" date="2022-07" db="EMBL/GenBank/DDBJ databases">
        <authorList>
            <person name="Xamxidin M."/>
            <person name="Wu M."/>
        </authorList>
    </citation>
    <scope>NUCLEOTIDE SEQUENCE [LARGE SCALE GENOMIC DNA]</scope>
    <source>
        <strain evidence="2 3">NBRC 111650</strain>
    </source>
</reference>
<evidence type="ECO:0000313" key="2">
    <source>
        <dbReference type="EMBL" id="MCQ8897587.1"/>
    </source>
</evidence>
<dbReference type="Pfam" id="PF01656">
    <property type="entry name" value="CbiA"/>
    <property type="match status" value="1"/>
</dbReference>
<proteinExistence type="predicted"/>
<gene>
    <name evidence="2" type="ORF">NQT62_14185</name>
</gene>